<dbReference type="EMBL" id="JADGII010000011">
    <property type="protein sequence ID" value="MBF0637032.1"/>
    <property type="molecule type" value="Genomic_DNA"/>
</dbReference>
<dbReference type="Proteomes" id="UP000619838">
    <property type="component" value="Unassembled WGS sequence"/>
</dbReference>
<dbReference type="PANTHER" id="PTHR11106:SF27">
    <property type="entry name" value="MACRO DOMAIN-CONTAINING PROTEIN"/>
    <property type="match status" value="1"/>
</dbReference>
<dbReference type="Pfam" id="PF01661">
    <property type="entry name" value="Macro"/>
    <property type="match status" value="1"/>
</dbReference>
<proteinExistence type="predicted"/>
<dbReference type="PANTHER" id="PTHR11106">
    <property type="entry name" value="GANGLIOSIDE INDUCED DIFFERENTIATION ASSOCIATED PROTEIN 2-RELATED"/>
    <property type="match status" value="1"/>
</dbReference>
<comment type="caution">
    <text evidence="2">The sequence shown here is derived from an EMBL/GenBank/DDBJ whole genome shotgun (WGS) entry which is preliminary data.</text>
</comment>
<dbReference type="RefSeq" id="WP_114608625.1">
    <property type="nucleotide sequence ID" value="NZ_JABVZQ010000003.1"/>
</dbReference>
<dbReference type="PROSITE" id="PS51154">
    <property type="entry name" value="MACRO"/>
    <property type="match status" value="1"/>
</dbReference>
<evidence type="ECO:0000259" key="1">
    <source>
        <dbReference type="PROSITE" id="PS51154"/>
    </source>
</evidence>
<dbReference type="Gene3D" id="3.40.220.10">
    <property type="entry name" value="Leucine Aminopeptidase, subunit E, domain 1"/>
    <property type="match status" value="1"/>
</dbReference>
<name>A0ABR9XSL0_9CHLB</name>
<accession>A0ABR9XSL0</accession>
<protein>
    <submittedName>
        <fullName evidence="2">Macro domain-containing protein</fullName>
    </submittedName>
</protein>
<reference evidence="2 3" key="1">
    <citation type="journal article" date="2020" name="Microorganisms">
        <title>Simultaneous Genome Sequencing of Prosthecochloris ethylica and Desulfuromonas acetoxidans within a Syntrophic Mixture Reveals Unique Pili and Protein Interactions.</title>
        <authorList>
            <person name="Kyndt J.A."/>
            <person name="Van Beeumen J.J."/>
            <person name="Meyer T.E."/>
        </authorList>
    </citation>
    <scope>NUCLEOTIDE SEQUENCE [LARGE SCALE GENOMIC DNA]</scope>
    <source>
        <strain evidence="2 3">N3</strain>
    </source>
</reference>
<dbReference type="InterPro" id="IPR043472">
    <property type="entry name" value="Macro_dom-like"/>
</dbReference>
<keyword evidence="3" id="KW-1185">Reference proteome</keyword>
<gene>
    <name evidence="2" type="ORF">INT08_07600</name>
</gene>
<dbReference type="SUPFAM" id="SSF52949">
    <property type="entry name" value="Macro domain-like"/>
    <property type="match status" value="1"/>
</dbReference>
<organism evidence="2 3">
    <name type="scientific">Prosthecochloris ethylica</name>
    <dbReference type="NCBI Taxonomy" id="2743976"/>
    <lineage>
        <taxon>Bacteria</taxon>
        <taxon>Pseudomonadati</taxon>
        <taxon>Chlorobiota</taxon>
        <taxon>Chlorobiia</taxon>
        <taxon>Chlorobiales</taxon>
        <taxon>Chlorobiaceae</taxon>
        <taxon>Prosthecochloris</taxon>
    </lineage>
</organism>
<feature type="domain" description="Macro" evidence="1">
    <location>
        <begin position="1"/>
        <end position="177"/>
    </location>
</feature>
<evidence type="ECO:0000313" key="3">
    <source>
        <dbReference type="Proteomes" id="UP000619838"/>
    </source>
</evidence>
<dbReference type="SMART" id="SM00506">
    <property type="entry name" value="A1pp"/>
    <property type="match status" value="1"/>
</dbReference>
<evidence type="ECO:0000313" key="2">
    <source>
        <dbReference type="EMBL" id="MBF0637032.1"/>
    </source>
</evidence>
<dbReference type="InterPro" id="IPR002589">
    <property type="entry name" value="Macro_dom"/>
</dbReference>
<sequence length="180" mass="19368">MEVIYAGTTRLECRQGDIADQPDIDAIVNAANSQLLSGSGVAGAIHDAAGTGLAEECREFAPIATGEAVITSGHNLPNSHVIHCLGPVYGRDEPADTLLGDCYRHALHLADRHRLRSIAFPAISTGMFSYPPEAAARHALKAVIAACGELHHIELIRFVLFSESDLRIYEELFDAYRGSC</sequence>